<dbReference type="EMBL" id="JBHUGY010000072">
    <property type="protein sequence ID" value="MFD2058256.1"/>
    <property type="molecule type" value="Genomic_DNA"/>
</dbReference>
<keyword evidence="1" id="KW-0175">Coiled coil</keyword>
<keyword evidence="3" id="KW-1185">Reference proteome</keyword>
<proteinExistence type="predicted"/>
<evidence type="ECO:0000313" key="2">
    <source>
        <dbReference type="EMBL" id="MFD2058256.1"/>
    </source>
</evidence>
<comment type="caution">
    <text evidence="2">The sequence shown here is derived from an EMBL/GenBank/DDBJ whole genome shotgun (WGS) entry which is preliminary data.</text>
</comment>
<organism evidence="2 3">
    <name type="scientific">Mesorhizobium calcicola</name>
    <dbReference type="NCBI Taxonomy" id="1300310"/>
    <lineage>
        <taxon>Bacteria</taxon>
        <taxon>Pseudomonadati</taxon>
        <taxon>Pseudomonadota</taxon>
        <taxon>Alphaproteobacteria</taxon>
        <taxon>Hyphomicrobiales</taxon>
        <taxon>Phyllobacteriaceae</taxon>
        <taxon>Mesorhizobium</taxon>
    </lineage>
</organism>
<evidence type="ECO:0000256" key="1">
    <source>
        <dbReference type="SAM" id="Coils"/>
    </source>
</evidence>
<accession>A0ABW4WNV4</accession>
<gene>
    <name evidence="2" type="ORF">ACFSQT_35790</name>
</gene>
<sequence length="388" mass="43693">MWQKDILVLPEDLIAFAWSAPMRDLAAKLELSDVGLKKLLTRCGIASPPQGYWNKIRAGKKVPALPKAPPRRPGELGRASVDARFKKVLTIAAPLPSNGPFASALVPEDLDELHTQELKAIGKVSVPQTLDRPHKGLVQMLKQEQRRRDKNAGREWTFDEPKFDNPLGERRLKIFNALFLALSKRGHDGDAYERDGEIHARAAIGDTYLGLEIGIFGSHRTVRQQGYLRPAPDLPATTPLALRIDPGFDRKNTVSWQDDGDTKLESKIAEITAAIIVAGEKKFRLSLRDAEERAERERIEKEKQRQEWQVQLNQKRLQNLRTSGELLRQAEDIRALVERVRRAIDGGLTDIDASALDAWQSWALAEADRLDPVRSGQIMTHLHAPRNR</sequence>
<feature type="coiled-coil region" evidence="1">
    <location>
        <begin position="284"/>
        <end position="311"/>
    </location>
</feature>
<evidence type="ECO:0000313" key="3">
    <source>
        <dbReference type="Proteomes" id="UP001597349"/>
    </source>
</evidence>
<reference evidence="3" key="1">
    <citation type="journal article" date="2019" name="Int. J. Syst. Evol. Microbiol.">
        <title>The Global Catalogue of Microorganisms (GCM) 10K type strain sequencing project: providing services to taxonomists for standard genome sequencing and annotation.</title>
        <authorList>
            <consortium name="The Broad Institute Genomics Platform"/>
            <consortium name="The Broad Institute Genome Sequencing Center for Infectious Disease"/>
            <person name="Wu L."/>
            <person name="Ma J."/>
        </authorList>
    </citation>
    <scope>NUCLEOTIDE SEQUENCE [LARGE SCALE GENOMIC DNA]</scope>
    <source>
        <strain evidence="3">CGMCC 1.16226</strain>
    </source>
</reference>
<dbReference type="Proteomes" id="UP001597349">
    <property type="component" value="Unassembled WGS sequence"/>
</dbReference>
<name>A0ABW4WNV4_9HYPH</name>
<protein>
    <submittedName>
        <fullName evidence="2">Uncharacterized protein</fullName>
    </submittedName>
</protein>
<dbReference type="RefSeq" id="WP_379026752.1">
    <property type="nucleotide sequence ID" value="NZ_JBHUGY010000072.1"/>
</dbReference>